<protein>
    <submittedName>
        <fullName evidence="2">Uncharacterized protein</fullName>
    </submittedName>
</protein>
<comment type="caution">
    <text evidence="2">The sequence shown here is derived from an EMBL/GenBank/DDBJ whole genome shotgun (WGS) entry which is preliminary data.</text>
</comment>
<organism evidence="2 3">
    <name type="scientific">Arthrobacter crystallopoietes BAB-32</name>
    <dbReference type="NCBI Taxonomy" id="1246476"/>
    <lineage>
        <taxon>Bacteria</taxon>
        <taxon>Bacillati</taxon>
        <taxon>Actinomycetota</taxon>
        <taxon>Actinomycetes</taxon>
        <taxon>Micrococcales</taxon>
        <taxon>Micrococcaceae</taxon>
        <taxon>Crystallibacter</taxon>
    </lineage>
</organism>
<name>N1VCN6_9MICC</name>
<dbReference type="EMBL" id="ANPE02000038">
    <property type="protein sequence ID" value="EMY36063.1"/>
    <property type="molecule type" value="Genomic_DNA"/>
</dbReference>
<dbReference type="AlphaFoldDB" id="N1VCN6"/>
<keyword evidence="1" id="KW-0812">Transmembrane</keyword>
<gene>
    <name evidence="2" type="ORF">D477_001004</name>
</gene>
<evidence type="ECO:0000313" key="2">
    <source>
        <dbReference type="EMBL" id="EMY36063.1"/>
    </source>
</evidence>
<reference evidence="2 3" key="1">
    <citation type="journal article" date="2013" name="Genome Announc.">
        <title>Draft Genome Sequence of Arthrobacter crystallopoietes Strain BAB-32, Revealing Genes for Bioremediation.</title>
        <authorList>
            <person name="Joshi M.N."/>
            <person name="Pandit A.S."/>
            <person name="Sharma A."/>
            <person name="Pandya R.V."/>
            <person name="Desai S.M."/>
            <person name="Saxena A.K."/>
            <person name="Bagatharia S.B."/>
        </authorList>
    </citation>
    <scope>NUCLEOTIDE SEQUENCE [LARGE SCALE GENOMIC DNA]</scope>
    <source>
        <strain evidence="2 3">BAB-32</strain>
    </source>
</reference>
<evidence type="ECO:0000313" key="3">
    <source>
        <dbReference type="Proteomes" id="UP000010729"/>
    </source>
</evidence>
<feature type="transmembrane region" description="Helical" evidence="1">
    <location>
        <begin position="6"/>
        <end position="30"/>
    </location>
</feature>
<feature type="transmembrane region" description="Helical" evidence="1">
    <location>
        <begin position="51"/>
        <end position="73"/>
    </location>
</feature>
<proteinExistence type="predicted"/>
<sequence>MNASAHVSVITFAALWGTAVFGPALGWLLVLSPMMMVSRTALKEHTWGEALTGALIGIVTFGCFVGATVWSWII</sequence>
<evidence type="ECO:0000256" key="1">
    <source>
        <dbReference type="SAM" id="Phobius"/>
    </source>
</evidence>
<keyword evidence="1" id="KW-1133">Transmembrane helix</keyword>
<keyword evidence="1" id="KW-0472">Membrane</keyword>
<accession>N1VCN6</accession>
<keyword evidence="3" id="KW-1185">Reference proteome</keyword>
<dbReference type="Proteomes" id="UP000010729">
    <property type="component" value="Unassembled WGS sequence"/>
</dbReference>